<dbReference type="Pfam" id="PF13478">
    <property type="entry name" value="XdhC_C"/>
    <property type="match status" value="1"/>
</dbReference>
<sequence>MRELAAELLRWHAANTVYALATIVGVNGSAPRPLGATMAVDESGNVRGSLSGGCVEGAVYELCREVLSSGAPARRTFGFSADDAFAVGLTCGGELDVFVHRITPESYPAIEAALDSEHIAAVVRDLDTGAVTTLRSRTGIGARSTVVDAAQSAAHRSAGDAFHGGAGGAPSDGAQEVVGGGANETSRRGVGEKAGGGAEEVRTGGAGRSAGGGGGALGDHAGEVIRDGAGNVIERGGAGVAGCGVGEAAGGGGADCDGEVVGAVVDAAVLREGWAMLESGVSGVRVVGCADRERRVFVDSFAPPPRMIVFGATDFAVALCRVGKLLGYRVTVCEPRPAFADRARVPAADEVVRDWPHRYLAATPVDGRTVICVLTHDPKFDVPVLSTALRLPVAYVGAMGSRRADRERRAQLRAAGLTDDRLALLHSPIGLELGGQTPEETAVSIAAEIVAVRRGGSARPLSATERPIHPQALRRLAAG</sequence>
<accession>A0A7G1KJI6</accession>
<dbReference type="PANTHER" id="PTHR30388:SF4">
    <property type="entry name" value="MOLYBDENUM COFACTOR INSERTION CHAPERONE PAOD"/>
    <property type="match status" value="1"/>
</dbReference>
<reference evidence="4 5" key="1">
    <citation type="submission" date="2020-08" db="EMBL/GenBank/DDBJ databases">
        <title>Genome Sequencing of Nocardia wallacei strain FMUON74 and assembly.</title>
        <authorList>
            <person name="Toyokawa M."/>
            <person name="Uesaka K."/>
        </authorList>
    </citation>
    <scope>NUCLEOTIDE SEQUENCE [LARGE SCALE GENOMIC DNA]</scope>
    <source>
        <strain evidence="4 5">FMUON74</strain>
    </source>
</reference>
<dbReference type="Proteomes" id="UP000516173">
    <property type="component" value="Chromosome"/>
</dbReference>
<feature type="domain" description="XdhC- CoxI" evidence="2">
    <location>
        <begin position="11"/>
        <end position="78"/>
    </location>
</feature>
<feature type="domain" description="XdhC Rossmann" evidence="3">
    <location>
        <begin position="307"/>
        <end position="449"/>
    </location>
</feature>
<evidence type="ECO:0000259" key="2">
    <source>
        <dbReference type="Pfam" id="PF02625"/>
    </source>
</evidence>
<dbReference type="Pfam" id="PF02625">
    <property type="entry name" value="XdhC_CoxI"/>
    <property type="match status" value="1"/>
</dbReference>
<feature type="region of interest" description="Disordered" evidence="1">
    <location>
        <begin position="158"/>
        <end position="217"/>
    </location>
</feature>
<dbReference type="InterPro" id="IPR052698">
    <property type="entry name" value="MoCofactor_Util/Proc"/>
</dbReference>
<proteinExistence type="predicted"/>
<evidence type="ECO:0000313" key="4">
    <source>
        <dbReference type="EMBL" id="BCK55011.1"/>
    </source>
</evidence>
<dbReference type="EMBL" id="AP023396">
    <property type="protein sequence ID" value="BCK55011.1"/>
    <property type="molecule type" value="Genomic_DNA"/>
</dbReference>
<evidence type="ECO:0000256" key="1">
    <source>
        <dbReference type="SAM" id="MobiDB-lite"/>
    </source>
</evidence>
<dbReference type="KEGG" id="nwl:NWFMUON74_27830"/>
<dbReference type="AlphaFoldDB" id="A0A7G1KJI6"/>
<dbReference type="Gene3D" id="3.40.50.720">
    <property type="entry name" value="NAD(P)-binding Rossmann-like Domain"/>
    <property type="match status" value="1"/>
</dbReference>
<name>A0A7G1KJI6_9NOCA</name>
<dbReference type="InterPro" id="IPR003777">
    <property type="entry name" value="XdhC_CoxI"/>
</dbReference>
<evidence type="ECO:0000259" key="3">
    <source>
        <dbReference type="Pfam" id="PF13478"/>
    </source>
</evidence>
<gene>
    <name evidence="4" type="ORF">NWFMUON74_27830</name>
</gene>
<organism evidence="4 5">
    <name type="scientific">Nocardia wallacei</name>
    <dbReference type="NCBI Taxonomy" id="480035"/>
    <lineage>
        <taxon>Bacteria</taxon>
        <taxon>Bacillati</taxon>
        <taxon>Actinomycetota</taxon>
        <taxon>Actinomycetes</taxon>
        <taxon>Mycobacteriales</taxon>
        <taxon>Nocardiaceae</taxon>
        <taxon>Nocardia</taxon>
    </lineage>
</organism>
<dbReference type="PANTHER" id="PTHR30388">
    <property type="entry name" value="ALDEHYDE OXIDOREDUCTASE MOLYBDENUM COFACTOR ASSEMBLY PROTEIN"/>
    <property type="match status" value="1"/>
</dbReference>
<evidence type="ECO:0008006" key="6">
    <source>
        <dbReference type="Google" id="ProtNLM"/>
    </source>
</evidence>
<protein>
    <recommendedName>
        <fullName evidence="6">Xanthine dehydrogenase</fullName>
    </recommendedName>
</protein>
<keyword evidence="5" id="KW-1185">Reference proteome</keyword>
<evidence type="ECO:0000313" key="5">
    <source>
        <dbReference type="Proteomes" id="UP000516173"/>
    </source>
</evidence>
<feature type="compositionally biased region" description="Gly residues" evidence="1">
    <location>
        <begin position="192"/>
        <end position="217"/>
    </location>
</feature>
<dbReference type="InterPro" id="IPR027051">
    <property type="entry name" value="XdhC_Rossmann_dom"/>
</dbReference>